<evidence type="ECO:0000256" key="1">
    <source>
        <dbReference type="ARBA" id="ARBA00006835"/>
    </source>
</evidence>
<dbReference type="Pfam" id="PF04565">
    <property type="entry name" value="RNA_pol_Rpb2_3"/>
    <property type="match status" value="1"/>
</dbReference>
<feature type="domain" description="RNA polymerase Rpb2" evidence="8">
    <location>
        <begin position="564"/>
        <end position="627"/>
    </location>
</feature>
<gene>
    <name evidence="9" type="ORF">F8388_022338</name>
</gene>
<keyword evidence="6" id="KW-0804">Transcription</keyword>
<dbReference type="GO" id="GO:0003899">
    <property type="term" value="F:DNA-directed RNA polymerase activity"/>
    <property type="evidence" value="ECO:0007669"/>
    <property type="project" value="UniProtKB-EC"/>
</dbReference>
<dbReference type="InterPro" id="IPR015712">
    <property type="entry name" value="DNA-dir_RNA_pol_su2"/>
</dbReference>
<keyword evidence="3" id="KW-0240">DNA-directed RNA polymerase</keyword>
<evidence type="ECO:0000313" key="9">
    <source>
        <dbReference type="EMBL" id="KAF4378517.1"/>
    </source>
</evidence>
<name>A0A7J6G6P9_CANSA</name>
<evidence type="ECO:0000256" key="6">
    <source>
        <dbReference type="ARBA" id="ARBA00023163"/>
    </source>
</evidence>
<evidence type="ECO:0000313" key="10">
    <source>
        <dbReference type="Proteomes" id="UP000525078"/>
    </source>
</evidence>
<dbReference type="InterPro" id="IPR037034">
    <property type="entry name" value="RNA_pol_Rpb2_2_sf"/>
</dbReference>
<protein>
    <recommendedName>
        <fullName evidence="2">DNA-directed RNA polymerase</fullName>
        <ecNumber evidence="2">2.7.7.6</ecNumber>
    </recommendedName>
</protein>
<sequence>MVLVKIGNSGRIRFGRTYGRNESSYELVSKFGISIYYKYYKCQGNGGRGYMSIEPTEETCKTQRLSLFVLLPVLEQKPMFGLLEDSRVKKFMFSNASSEKDGRVTPILRDVFLANVRVHDNNFRPKCIYVAVMLRRIMDAILNKDAMDDKTPDQILQRIPSLIIVVKVTASFREDYVGNKRLELSGQLISLLFEDLFKTMISEAKKSVDTILSKTSRCSRFDFSQGLLGSPRSHLRRLHSQKSIHQSPPLLDRHHLPIPPTGNYRESTSFLFMVQNKFVWAILVIPHPIKLDSGDSPPSPAHDGTIQRLRKDRDLGYNLLIRPPTHLHKSKMKITHRLVIICNIFLNSFNRNTIINLLLLLDISRPASRLVESLNPIYSFPHHQATYHDQSLDTNRDSAAALESQSRTLCILPSHYPSDFPNSMIVEYSAPISMSVIPSEDDCQIPLFGQSLGAHVPSSASQHRPKNAESSSKVTTIQSTASIVTATSYPNSLVLSHMRTDPPSFVKWIVRDSITFGLERSLSTGNWDVKRFKMSRKGMTQYLGWSLNNEKDLIIVPELVKFEVLARLSFIGTLGHMTRILPQFEKSRKVSGPRALQPSQWGMLCPCDTPEGEACGLVKNLALMTHVTTDEEEGPLISLR</sequence>
<keyword evidence="5" id="KW-0548">Nucleotidyltransferase</keyword>
<evidence type="ECO:0000256" key="4">
    <source>
        <dbReference type="ARBA" id="ARBA00022679"/>
    </source>
</evidence>
<proteinExistence type="inferred from homology"/>
<dbReference type="Gene3D" id="3.90.1110.10">
    <property type="entry name" value="RNA polymerase Rpb2, domain 2"/>
    <property type="match status" value="1"/>
</dbReference>
<evidence type="ECO:0000256" key="5">
    <source>
        <dbReference type="ARBA" id="ARBA00022695"/>
    </source>
</evidence>
<dbReference type="GO" id="GO:0032549">
    <property type="term" value="F:ribonucleoside binding"/>
    <property type="evidence" value="ECO:0007669"/>
    <property type="project" value="InterPro"/>
</dbReference>
<evidence type="ECO:0000259" key="8">
    <source>
        <dbReference type="Pfam" id="PF04565"/>
    </source>
</evidence>
<dbReference type="GO" id="GO:0000428">
    <property type="term" value="C:DNA-directed RNA polymerase complex"/>
    <property type="evidence" value="ECO:0007669"/>
    <property type="project" value="UniProtKB-KW"/>
</dbReference>
<dbReference type="Proteomes" id="UP000525078">
    <property type="component" value="Unassembled WGS sequence"/>
</dbReference>
<comment type="similarity">
    <text evidence="1 7">Belongs to the RNA polymerase beta chain family.</text>
</comment>
<dbReference type="Gene3D" id="3.90.1100.10">
    <property type="match status" value="2"/>
</dbReference>
<dbReference type="GO" id="GO:0003677">
    <property type="term" value="F:DNA binding"/>
    <property type="evidence" value="ECO:0007669"/>
    <property type="project" value="InterPro"/>
</dbReference>
<dbReference type="SUPFAM" id="SSF64484">
    <property type="entry name" value="beta and beta-prime subunits of DNA dependent RNA-polymerase"/>
    <property type="match status" value="2"/>
</dbReference>
<comment type="caution">
    <text evidence="9">The sequence shown here is derived from an EMBL/GenBank/DDBJ whole genome shotgun (WGS) entry which is preliminary data.</text>
</comment>
<dbReference type="EC" id="2.7.7.6" evidence="2"/>
<dbReference type="AlphaFoldDB" id="A0A7J6G6P9"/>
<reference evidence="9 10" key="1">
    <citation type="journal article" date="2020" name="bioRxiv">
        <title>Sequence and annotation of 42 cannabis genomes reveals extensive copy number variation in cannabinoid synthesis and pathogen resistance genes.</title>
        <authorList>
            <person name="Mckernan K.J."/>
            <person name="Helbert Y."/>
            <person name="Kane L.T."/>
            <person name="Ebling H."/>
            <person name="Zhang L."/>
            <person name="Liu B."/>
            <person name="Eaton Z."/>
            <person name="Mclaughlin S."/>
            <person name="Kingan S."/>
            <person name="Baybayan P."/>
            <person name="Concepcion G."/>
            <person name="Jordan M."/>
            <person name="Riva A."/>
            <person name="Barbazuk W."/>
            <person name="Harkins T."/>
        </authorList>
    </citation>
    <scope>NUCLEOTIDE SEQUENCE [LARGE SCALE GENOMIC DNA]</scope>
    <source>
        <strain evidence="10">cv. Jamaican Lion 4</strain>
        <tissue evidence="9">Leaf</tissue>
    </source>
</reference>
<dbReference type="EMBL" id="JAATIP010000073">
    <property type="protein sequence ID" value="KAF4378517.1"/>
    <property type="molecule type" value="Genomic_DNA"/>
</dbReference>
<accession>A0A7J6G6P9</accession>
<evidence type="ECO:0000256" key="3">
    <source>
        <dbReference type="ARBA" id="ARBA00022478"/>
    </source>
</evidence>
<evidence type="ECO:0000256" key="2">
    <source>
        <dbReference type="ARBA" id="ARBA00012418"/>
    </source>
</evidence>
<dbReference type="PANTHER" id="PTHR20856">
    <property type="entry name" value="DNA-DIRECTED RNA POLYMERASE I SUBUNIT 2"/>
    <property type="match status" value="1"/>
</dbReference>
<dbReference type="InterPro" id="IPR007645">
    <property type="entry name" value="RNA_pol_Rpb2_3"/>
</dbReference>
<evidence type="ECO:0000256" key="7">
    <source>
        <dbReference type="RuleBase" id="RU000434"/>
    </source>
</evidence>
<organism evidence="9 10">
    <name type="scientific">Cannabis sativa</name>
    <name type="common">Hemp</name>
    <name type="synonym">Marijuana</name>
    <dbReference type="NCBI Taxonomy" id="3483"/>
    <lineage>
        <taxon>Eukaryota</taxon>
        <taxon>Viridiplantae</taxon>
        <taxon>Streptophyta</taxon>
        <taxon>Embryophyta</taxon>
        <taxon>Tracheophyta</taxon>
        <taxon>Spermatophyta</taxon>
        <taxon>Magnoliopsida</taxon>
        <taxon>eudicotyledons</taxon>
        <taxon>Gunneridae</taxon>
        <taxon>Pentapetalae</taxon>
        <taxon>rosids</taxon>
        <taxon>fabids</taxon>
        <taxon>Rosales</taxon>
        <taxon>Cannabaceae</taxon>
        <taxon>Cannabis</taxon>
    </lineage>
</organism>
<keyword evidence="4" id="KW-0808">Transferase</keyword>
<dbReference type="GO" id="GO:0006351">
    <property type="term" value="P:DNA-templated transcription"/>
    <property type="evidence" value="ECO:0007669"/>
    <property type="project" value="InterPro"/>
</dbReference>